<dbReference type="Proteomes" id="UP000789706">
    <property type="component" value="Unassembled WGS sequence"/>
</dbReference>
<evidence type="ECO:0000256" key="1">
    <source>
        <dbReference type="SAM" id="MobiDB-lite"/>
    </source>
</evidence>
<sequence length="91" mass="10488">MVGNVNNSEVYVADAELSSKERDQKEVQETLDERNAVPLARMKLKVLDDNDDDDEKKESRYNLRSNKRKNHAEDTLSVDEGLDTMVWMSNT</sequence>
<organism evidence="2 3">
    <name type="scientific">Diversispora eburnea</name>
    <dbReference type="NCBI Taxonomy" id="1213867"/>
    <lineage>
        <taxon>Eukaryota</taxon>
        <taxon>Fungi</taxon>
        <taxon>Fungi incertae sedis</taxon>
        <taxon>Mucoromycota</taxon>
        <taxon>Glomeromycotina</taxon>
        <taxon>Glomeromycetes</taxon>
        <taxon>Diversisporales</taxon>
        <taxon>Diversisporaceae</taxon>
        <taxon>Diversispora</taxon>
    </lineage>
</organism>
<gene>
    <name evidence="2" type="ORF">DEBURN_LOCUS9214</name>
</gene>
<feature type="region of interest" description="Disordered" evidence="1">
    <location>
        <begin position="1"/>
        <end position="75"/>
    </location>
</feature>
<feature type="compositionally biased region" description="Basic and acidic residues" evidence="1">
    <location>
        <begin position="17"/>
        <end position="35"/>
    </location>
</feature>
<proteinExistence type="predicted"/>
<protein>
    <submittedName>
        <fullName evidence="2">73_t:CDS:1</fullName>
    </submittedName>
</protein>
<dbReference type="EMBL" id="CAJVPK010001655">
    <property type="protein sequence ID" value="CAG8594353.1"/>
    <property type="molecule type" value="Genomic_DNA"/>
</dbReference>
<name>A0A9N9CAN9_9GLOM</name>
<accession>A0A9N9CAN9</accession>
<dbReference type="AlphaFoldDB" id="A0A9N9CAN9"/>
<comment type="caution">
    <text evidence="2">The sequence shown here is derived from an EMBL/GenBank/DDBJ whole genome shotgun (WGS) entry which is preliminary data.</text>
</comment>
<evidence type="ECO:0000313" key="3">
    <source>
        <dbReference type="Proteomes" id="UP000789706"/>
    </source>
</evidence>
<evidence type="ECO:0000313" key="2">
    <source>
        <dbReference type="EMBL" id="CAG8594353.1"/>
    </source>
</evidence>
<reference evidence="2" key="1">
    <citation type="submission" date="2021-06" db="EMBL/GenBank/DDBJ databases">
        <authorList>
            <person name="Kallberg Y."/>
            <person name="Tangrot J."/>
            <person name="Rosling A."/>
        </authorList>
    </citation>
    <scope>NUCLEOTIDE SEQUENCE</scope>
    <source>
        <strain evidence="2">AZ414A</strain>
    </source>
</reference>
<keyword evidence="3" id="KW-1185">Reference proteome</keyword>